<sequence>MVQTKLAERLIKGSNIWNLAVIDNINFKASTIATGNIFDIGRKTSCAILRIVFQFILSTVFDNITNITNNELTNQPIFGESTTTNNLLIQYETIFNTIIEKNKNEFKIKDIYLEITKKILSGFNISVNIVILEPGSPSNCDENVYILCEMYCKDLFICENDFLYIACDQAIFRKLISYKEKHPDIQLILEQ</sequence>
<keyword evidence="2" id="KW-1185">Reference proteome</keyword>
<organism evidence="1 2">
    <name type="scientific">Gigaspora margarita</name>
    <dbReference type="NCBI Taxonomy" id="4874"/>
    <lineage>
        <taxon>Eukaryota</taxon>
        <taxon>Fungi</taxon>
        <taxon>Fungi incertae sedis</taxon>
        <taxon>Mucoromycota</taxon>
        <taxon>Glomeromycotina</taxon>
        <taxon>Glomeromycetes</taxon>
        <taxon>Diversisporales</taxon>
        <taxon>Gigasporaceae</taxon>
        <taxon>Gigaspora</taxon>
    </lineage>
</organism>
<name>A0A8H4AI14_GIGMA</name>
<dbReference type="Proteomes" id="UP000439903">
    <property type="component" value="Unassembled WGS sequence"/>
</dbReference>
<accession>A0A8H4AI14</accession>
<protein>
    <submittedName>
        <fullName evidence="1">Uncharacterized protein</fullName>
    </submittedName>
</protein>
<evidence type="ECO:0000313" key="2">
    <source>
        <dbReference type="Proteomes" id="UP000439903"/>
    </source>
</evidence>
<dbReference type="AlphaFoldDB" id="A0A8H4AI14"/>
<dbReference type="OrthoDB" id="2441256at2759"/>
<proteinExistence type="predicted"/>
<gene>
    <name evidence="1" type="ORF">F8M41_020633</name>
</gene>
<dbReference type="EMBL" id="WTPW01000574">
    <property type="protein sequence ID" value="KAF0497879.1"/>
    <property type="molecule type" value="Genomic_DNA"/>
</dbReference>
<evidence type="ECO:0000313" key="1">
    <source>
        <dbReference type="EMBL" id="KAF0497879.1"/>
    </source>
</evidence>
<comment type="caution">
    <text evidence="1">The sequence shown here is derived from an EMBL/GenBank/DDBJ whole genome shotgun (WGS) entry which is preliminary data.</text>
</comment>
<reference evidence="1 2" key="1">
    <citation type="journal article" date="2019" name="Environ. Microbiol.">
        <title>At the nexus of three kingdoms: the genome of the mycorrhizal fungus Gigaspora margarita provides insights into plant, endobacterial and fungal interactions.</title>
        <authorList>
            <person name="Venice F."/>
            <person name="Ghignone S."/>
            <person name="Salvioli di Fossalunga A."/>
            <person name="Amselem J."/>
            <person name="Novero M."/>
            <person name="Xianan X."/>
            <person name="Sedzielewska Toro K."/>
            <person name="Morin E."/>
            <person name="Lipzen A."/>
            <person name="Grigoriev I.V."/>
            <person name="Henrissat B."/>
            <person name="Martin F.M."/>
            <person name="Bonfante P."/>
        </authorList>
    </citation>
    <scope>NUCLEOTIDE SEQUENCE [LARGE SCALE GENOMIC DNA]</scope>
    <source>
        <strain evidence="1 2">BEG34</strain>
    </source>
</reference>